<keyword evidence="2" id="KW-1185">Reference proteome</keyword>
<proteinExistence type="predicted"/>
<protein>
    <recommendedName>
        <fullName evidence="3">Phage tail protein</fullName>
    </recommendedName>
</protein>
<evidence type="ECO:0000313" key="2">
    <source>
        <dbReference type="Proteomes" id="UP001305421"/>
    </source>
</evidence>
<sequence length="142" mass="15775">MDVKSMLDHVLAPFRGQRSDKLHHGQMGTAEEFAALVTPADIVAARIPLDPADVPESLRVLLPLAWYWGICDDAIRDVVEETATEEEKLEFANAVSPYNAEIRDWLDSCPVDGTMSDAAAAFMYMQLSLANMGLYREEDEAE</sequence>
<reference evidence="1 2" key="1">
    <citation type="submission" date="2022-12" db="EMBL/GenBank/DDBJ databases">
        <title>Two new species, Stenotrophomonas aracearum and Stenotrophomonas oahuensis, isolated from Anthurium (Araceae family) in Hawaii.</title>
        <authorList>
            <person name="Chunag S.C."/>
            <person name="Dobhal S."/>
            <person name="Alvarez A."/>
            <person name="Arif M."/>
        </authorList>
    </citation>
    <scope>NUCLEOTIDE SEQUENCE [LARGE SCALE GENOMIC DNA]</scope>
    <source>
        <strain evidence="1 2">A5588</strain>
    </source>
</reference>
<organism evidence="1 2">
    <name type="scientific">Stenotrophomonas aracearum</name>
    <dbReference type="NCBI Taxonomy" id="3003272"/>
    <lineage>
        <taxon>Bacteria</taxon>
        <taxon>Pseudomonadati</taxon>
        <taxon>Pseudomonadota</taxon>
        <taxon>Gammaproteobacteria</taxon>
        <taxon>Lysobacterales</taxon>
        <taxon>Lysobacteraceae</taxon>
        <taxon>Stenotrophomonas</taxon>
    </lineage>
</organism>
<dbReference type="EMBL" id="CP115543">
    <property type="protein sequence ID" value="WNH48525.1"/>
    <property type="molecule type" value="Genomic_DNA"/>
</dbReference>
<evidence type="ECO:0000313" key="1">
    <source>
        <dbReference type="EMBL" id="WNH48525.1"/>
    </source>
</evidence>
<gene>
    <name evidence="1" type="ORF">PDM28_17995</name>
</gene>
<dbReference type="Proteomes" id="UP001305421">
    <property type="component" value="Chromosome"/>
</dbReference>
<dbReference type="RefSeq" id="WP_311183084.1">
    <property type="nucleotide sequence ID" value="NZ_CP115543.1"/>
</dbReference>
<name>A0ABY9YCX1_9GAMM</name>
<accession>A0ABY9YCX1</accession>
<evidence type="ECO:0008006" key="3">
    <source>
        <dbReference type="Google" id="ProtNLM"/>
    </source>
</evidence>